<dbReference type="InterPro" id="IPR007607">
    <property type="entry name" value="BacA/B"/>
</dbReference>
<evidence type="ECO:0000313" key="3">
    <source>
        <dbReference type="EMBL" id="EFI33600.1"/>
    </source>
</evidence>
<dbReference type="AlphaFoldDB" id="D6SSD4"/>
<reference evidence="3" key="1">
    <citation type="submission" date="2010-05" db="EMBL/GenBank/DDBJ databases">
        <title>The draft genome of Desulfonatronospira thiodismutans ASO3-1.</title>
        <authorList>
            <consortium name="US DOE Joint Genome Institute (JGI-PGF)"/>
            <person name="Lucas S."/>
            <person name="Copeland A."/>
            <person name="Lapidus A."/>
            <person name="Cheng J.-F."/>
            <person name="Bruce D."/>
            <person name="Goodwin L."/>
            <person name="Pitluck S."/>
            <person name="Chertkov O."/>
            <person name="Brettin T."/>
            <person name="Detter J.C."/>
            <person name="Han C."/>
            <person name="Land M.L."/>
            <person name="Hauser L."/>
            <person name="Kyrpides N."/>
            <person name="Mikhailova N."/>
            <person name="Muyzer G."/>
            <person name="Woyke T."/>
        </authorList>
    </citation>
    <scope>NUCLEOTIDE SEQUENCE [LARGE SCALE GENOMIC DNA]</scope>
    <source>
        <strain evidence="3">ASO3-1</strain>
    </source>
</reference>
<dbReference type="Pfam" id="PF04519">
    <property type="entry name" value="Bactofilin"/>
    <property type="match status" value="1"/>
</dbReference>
<protein>
    <recommendedName>
        <fullName evidence="5">Polymer-forming cytoskeletal protein</fullName>
    </recommendedName>
</protein>
<comment type="similarity">
    <text evidence="1">Belongs to the bactofilin family.</text>
</comment>
<evidence type="ECO:0000256" key="2">
    <source>
        <dbReference type="SAM" id="MobiDB-lite"/>
    </source>
</evidence>
<proteinExistence type="inferred from homology"/>
<dbReference type="EMBL" id="ACJN02000003">
    <property type="protein sequence ID" value="EFI33600.1"/>
    <property type="molecule type" value="Genomic_DNA"/>
</dbReference>
<gene>
    <name evidence="3" type="ORF">Dthio_PD0935</name>
</gene>
<feature type="region of interest" description="Disordered" evidence="2">
    <location>
        <begin position="105"/>
        <end position="130"/>
    </location>
</feature>
<comment type="caution">
    <text evidence="3">The sequence shown here is derived from an EMBL/GenBank/DDBJ whole genome shotgun (WGS) entry which is preliminary data.</text>
</comment>
<sequence length="130" mass="13814">MGKDEINAFMGAGTAYKGKLAFKGTVRVDGEFEGEIDSEGTLIVGQDAVVKGTVRVGQLVLSGALEGDVKALTKVTLYKQANINGTIHTPSLMVEEGAVIRGEINMNGSDEKGQKPEGKKRRVFENRGMG</sequence>
<organism evidence="3 4">
    <name type="scientific">Desulfonatronospira thiodismutans ASO3-1</name>
    <dbReference type="NCBI Taxonomy" id="555779"/>
    <lineage>
        <taxon>Bacteria</taxon>
        <taxon>Pseudomonadati</taxon>
        <taxon>Thermodesulfobacteriota</taxon>
        <taxon>Desulfovibrionia</taxon>
        <taxon>Desulfovibrionales</taxon>
        <taxon>Desulfonatronovibrionaceae</taxon>
        <taxon>Desulfonatronospira</taxon>
    </lineage>
</organism>
<name>D6SSD4_9BACT</name>
<accession>D6SSD4</accession>
<dbReference type="OrthoDB" id="9789407at2"/>
<dbReference type="PANTHER" id="PTHR35024">
    <property type="entry name" value="HYPOTHETICAL CYTOSOLIC PROTEIN"/>
    <property type="match status" value="1"/>
</dbReference>
<dbReference type="PANTHER" id="PTHR35024:SF4">
    <property type="entry name" value="POLYMER-FORMING CYTOSKELETAL PROTEIN"/>
    <property type="match status" value="1"/>
</dbReference>
<dbReference type="eggNOG" id="COG1664">
    <property type="taxonomic scope" value="Bacteria"/>
</dbReference>
<dbReference type="Proteomes" id="UP000005496">
    <property type="component" value="Unassembled WGS sequence"/>
</dbReference>
<evidence type="ECO:0000313" key="4">
    <source>
        <dbReference type="Proteomes" id="UP000005496"/>
    </source>
</evidence>
<dbReference type="RefSeq" id="WP_008870950.1">
    <property type="nucleotide sequence ID" value="NZ_ACJN02000003.1"/>
</dbReference>
<evidence type="ECO:0008006" key="5">
    <source>
        <dbReference type="Google" id="ProtNLM"/>
    </source>
</evidence>
<keyword evidence="4" id="KW-1185">Reference proteome</keyword>
<evidence type="ECO:0000256" key="1">
    <source>
        <dbReference type="ARBA" id="ARBA00044755"/>
    </source>
</evidence>